<dbReference type="EnsemblMetazoa" id="CJA17390.1">
    <property type="protein sequence ID" value="CJA17390.1"/>
    <property type="gene ID" value="WBGene00136592"/>
</dbReference>
<feature type="domain" description="Helicase C-terminal" evidence="1">
    <location>
        <begin position="35"/>
        <end position="168"/>
    </location>
</feature>
<reference evidence="3" key="1">
    <citation type="submission" date="2010-08" db="EMBL/GenBank/DDBJ databases">
        <authorList>
            <consortium name="Caenorhabditis japonica Sequencing Consortium"/>
            <person name="Wilson R.K."/>
        </authorList>
    </citation>
    <scope>NUCLEOTIDE SEQUENCE [LARGE SCALE GENOMIC DNA]</scope>
    <source>
        <strain evidence="3">DF5081</strain>
    </source>
</reference>
<dbReference type="PANTHER" id="PTHR47958">
    <property type="entry name" value="ATP-DEPENDENT RNA HELICASE DBP3"/>
    <property type="match status" value="1"/>
</dbReference>
<dbReference type="AlphaFoldDB" id="A0A8R1E1T3"/>
<protein>
    <submittedName>
        <fullName evidence="2">Helicase C-terminal domain-containing protein</fullName>
    </submittedName>
</protein>
<dbReference type="SMART" id="SM00490">
    <property type="entry name" value="HELICc"/>
    <property type="match status" value="1"/>
</dbReference>
<evidence type="ECO:0000313" key="3">
    <source>
        <dbReference type="Proteomes" id="UP000005237"/>
    </source>
</evidence>
<accession>A0A8R1E1T3</accession>
<sequence length="168" mass="18956">MFVRIVNAHVEKLARDALLDPVRIVQGEVGEANADVEQKVLIMPNQDTKFHWLCRNLVEFASLGKVIIFVTKKLDAEDVAKKLRLKDFPLVLLHGDMLQAERNENLLKFRQKSQILVATDVAARGLDIAEIRTVVNYDMARDIDTHVHRIGRTGRAGNKGTAYTLVTE</sequence>
<dbReference type="InterPro" id="IPR027417">
    <property type="entry name" value="P-loop_NTPase"/>
</dbReference>
<dbReference type="CDD" id="cd18787">
    <property type="entry name" value="SF2_C_DEAD"/>
    <property type="match status" value="1"/>
</dbReference>
<dbReference type="Proteomes" id="UP000005237">
    <property type="component" value="Unassembled WGS sequence"/>
</dbReference>
<dbReference type="Pfam" id="PF00271">
    <property type="entry name" value="Helicase_C"/>
    <property type="match status" value="1"/>
</dbReference>
<reference evidence="2" key="2">
    <citation type="submission" date="2022-06" db="UniProtKB">
        <authorList>
            <consortium name="EnsemblMetazoa"/>
        </authorList>
    </citation>
    <scope>IDENTIFICATION</scope>
    <source>
        <strain evidence="2">DF5081</strain>
    </source>
</reference>
<dbReference type="PROSITE" id="PS51194">
    <property type="entry name" value="HELICASE_CTER"/>
    <property type="match status" value="1"/>
</dbReference>
<name>A0A8R1E1T3_CAEJA</name>
<dbReference type="InterPro" id="IPR001650">
    <property type="entry name" value="Helicase_C-like"/>
</dbReference>
<keyword evidence="3" id="KW-1185">Reference proteome</keyword>
<evidence type="ECO:0000313" key="2">
    <source>
        <dbReference type="EnsemblMetazoa" id="CJA17390.1"/>
    </source>
</evidence>
<evidence type="ECO:0000259" key="1">
    <source>
        <dbReference type="PROSITE" id="PS51194"/>
    </source>
</evidence>
<proteinExistence type="predicted"/>
<dbReference type="SUPFAM" id="SSF52540">
    <property type="entry name" value="P-loop containing nucleoside triphosphate hydrolases"/>
    <property type="match status" value="1"/>
</dbReference>
<organism evidence="2 3">
    <name type="scientific">Caenorhabditis japonica</name>
    <dbReference type="NCBI Taxonomy" id="281687"/>
    <lineage>
        <taxon>Eukaryota</taxon>
        <taxon>Metazoa</taxon>
        <taxon>Ecdysozoa</taxon>
        <taxon>Nematoda</taxon>
        <taxon>Chromadorea</taxon>
        <taxon>Rhabditida</taxon>
        <taxon>Rhabditina</taxon>
        <taxon>Rhabditomorpha</taxon>
        <taxon>Rhabditoidea</taxon>
        <taxon>Rhabditidae</taxon>
        <taxon>Peloderinae</taxon>
        <taxon>Caenorhabditis</taxon>
    </lineage>
</organism>
<dbReference type="Gene3D" id="3.40.50.300">
    <property type="entry name" value="P-loop containing nucleotide triphosphate hydrolases"/>
    <property type="match status" value="1"/>
</dbReference>